<accession>A0A8J3IUE6</accession>
<dbReference type="PANTHER" id="PTHR13696:SF99">
    <property type="entry name" value="COBYRINIC ACID AC-DIAMIDE SYNTHASE"/>
    <property type="match status" value="1"/>
</dbReference>
<dbReference type="Gene3D" id="3.40.50.300">
    <property type="entry name" value="P-loop containing nucleotide triphosphate hydrolases"/>
    <property type="match status" value="2"/>
</dbReference>
<evidence type="ECO:0000256" key="1">
    <source>
        <dbReference type="SAM" id="MobiDB-lite"/>
    </source>
</evidence>
<dbReference type="EMBL" id="BNJK01000003">
    <property type="protein sequence ID" value="GHP00789.1"/>
    <property type="molecule type" value="Genomic_DNA"/>
</dbReference>
<dbReference type="SUPFAM" id="SSF52540">
    <property type="entry name" value="P-loop containing nucleoside triphosphate hydrolases"/>
    <property type="match status" value="1"/>
</dbReference>
<dbReference type="Pfam" id="PF01656">
    <property type="entry name" value="CbiA"/>
    <property type="match status" value="1"/>
</dbReference>
<evidence type="ECO:0000313" key="3">
    <source>
        <dbReference type="EMBL" id="GHP00789.1"/>
    </source>
</evidence>
<feature type="region of interest" description="Disordered" evidence="1">
    <location>
        <begin position="425"/>
        <end position="444"/>
    </location>
</feature>
<sequence length="444" mass="49405">MHSTMTTVQNLQAIITALANEKGGVGKTTLTAIFIAMLARLGYRVLGIDLDPQGHLGLLYGYHRITIGESVYSILLKYKPDVLSGPRAPMKRVLKKTLVDSSGRIFDPRQPTGDGLDIVLRKVSSQEQIETIVRAVAPDLLDNAAAGPFPASTIWYSIQQKITAALHYCDEQAFEADETETYINDLIVKETTGRYTAETWQQAQERIDAEVWTLLQQRIAESTPGPDLLPINAGAGEADTDLKKAHEYWGGQLRHALHRLQSDYDYIFIDCPPSIQSLTINALNAAQFVCIPLTPETLDLEGMVGLLDVIEQAQRQTNPDLKLAGIILNKVQSTWKLHQDGARDLRSWEGAVRVFNTEIKRNSPVVTSISNQSLIVLDQQESDYARAYWLLLEELLAVIGGPAQEVVSQIADTIRKEAQIRKEKKQAKQQVKKIEEVTASRKRA</sequence>
<gene>
    <name evidence="3" type="ORF">KSF_108360</name>
</gene>
<feature type="domain" description="CobQ/CobB/MinD/ParA nucleotide binding" evidence="2">
    <location>
        <begin position="17"/>
        <end position="373"/>
    </location>
</feature>
<reference evidence="3" key="1">
    <citation type="submission" date="2020-10" db="EMBL/GenBank/DDBJ databases">
        <title>Taxonomic study of unclassified bacteria belonging to the class Ktedonobacteria.</title>
        <authorList>
            <person name="Yabe S."/>
            <person name="Wang C.M."/>
            <person name="Zheng Y."/>
            <person name="Sakai Y."/>
            <person name="Cavaletti L."/>
            <person name="Monciardini P."/>
            <person name="Donadio S."/>
        </authorList>
    </citation>
    <scope>NUCLEOTIDE SEQUENCE</scope>
    <source>
        <strain evidence="3">ID150040</strain>
    </source>
</reference>
<dbReference type="Proteomes" id="UP000597444">
    <property type="component" value="Unassembled WGS sequence"/>
</dbReference>
<name>A0A8J3IUE6_9CHLR</name>
<dbReference type="AlphaFoldDB" id="A0A8J3IUE6"/>
<dbReference type="InterPro" id="IPR050678">
    <property type="entry name" value="DNA_Partitioning_ATPase"/>
</dbReference>
<proteinExistence type="predicted"/>
<comment type="caution">
    <text evidence="3">The sequence shown here is derived from an EMBL/GenBank/DDBJ whole genome shotgun (WGS) entry which is preliminary data.</text>
</comment>
<dbReference type="PANTHER" id="PTHR13696">
    <property type="entry name" value="P-LOOP CONTAINING NUCLEOSIDE TRIPHOSPHATE HYDROLASE"/>
    <property type="match status" value="1"/>
</dbReference>
<keyword evidence="4" id="KW-1185">Reference proteome</keyword>
<evidence type="ECO:0000313" key="4">
    <source>
        <dbReference type="Proteomes" id="UP000597444"/>
    </source>
</evidence>
<evidence type="ECO:0000259" key="2">
    <source>
        <dbReference type="Pfam" id="PF01656"/>
    </source>
</evidence>
<dbReference type="InterPro" id="IPR002586">
    <property type="entry name" value="CobQ/CobB/MinD/ParA_Nub-bd_dom"/>
</dbReference>
<protein>
    <recommendedName>
        <fullName evidence="2">CobQ/CobB/MinD/ParA nucleotide binding domain-containing protein</fullName>
    </recommendedName>
</protein>
<organism evidence="3 4">
    <name type="scientific">Reticulibacter mediterranei</name>
    <dbReference type="NCBI Taxonomy" id="2778369"/>
    <lineage>
        <taxon>Bacteria</taxon>
        <taxon>Bacillati</taxon>
        <taxon>Chloroflexota</taxon>
        <taxon>Ktedonobacteria</taxon>
        <taxon>Ktedonobacterales</taxon>
        <taxon>Reticulibacteraceae</taxon>
        <taxon>Reticulibacter</taxon>
    </lineage>
</organism>
<feature type="compositionally biased region" description="Basic and acidic residues" evidence="1">
    <location>
        <begin position="432"/>
        <end position="444"/>
    </location>
</feature>
<dbReference type="InterPro" id="IPR027417">
    <property type="entry name" value="P-loop_NTPase"/>
</dbReference>
<dbReference type="CDD" id="cd02042">
    <property type="entry name" value="ParAB_family"/>
    <property type="match status" value="2"/>
</dbReference>